<dbReference type="Pfam" id="PF06391">
    <property type="entry name" value="MAT1"/>
    <property type="match status" value="1"/>
</dbReference>
<evidence type="ECO:0000256" key="2">
    <source>
        <dbReference type="ARBA" id="ARBA00022257"/>
    </source>
</evidence>
<keyword evidence="5" id="KW-0862">Zinc</keyword>
<keyword evidence="3" id="KW-0479">Metal-binding</keyword>
<feature type="coiled-coil region" evidence="9">
    <location>
        <begin position="158"/>
        <end position="222"/>
    </location>
</feature>
<evidence type="ECO:0000259" key="10">
    <source>
        <dbReference type="Pfam" id="PF06391"/>
    </source>
</evidence>
<evidence type="ECO:0000259" key="11">
    <source>
        <dbReference type="Pfam" id="PF17121"/>
    </source>
</evidence>
<evidence type="ECO:0000256" key="3">
    <source>
        <dbReference type="ARBA" id="ARBA00022723"/>
    </source>
</evidence>
<dbReference type="PANTHER" id="PTHR12683">
    <property type="entry name" value="CDK-ACTIVATING KINASE ASSEMBLY FACTOR MAT1"/>
    <property type="match status" value="1"/>
</dbReference>
<dbReference type="Proteomes" id="UP000886523">
    <property type="component" value="Unassembled WGS sequence"/>
</dbReference>
<protein>
    <recommendedName>
        <fullName evidence="2">RNA polymerase II transcription factor B subunit 3</fullName>
    </recommendedName>
    <alternativeName>
        <fullName evidence="8">RNA polymerase II transcription factor B 38 kDa subunit</fullName>
    </alternativeName>
    <alternativeName>
        <fullName evidence="7">RNA polymerase II transcription factor B p38 subunit</fullName>
    </alternativeName>
</protein>
<dbReference type="GO" id="GO:0006357">
    <property type="term" value="P:regulation of transcription by RNA polymerase II"/>
    <property type="evidence" value="ECO:0007669"/>
    <property type="project" value="TreeGrafter"/>
</dbReference>
<reference evidence="12" key="1">
    <citation type="journal article" date="2020" name="Nat. Commun.">
        <title>Large-scale genome sequencing of mycorrhizal fungi provides insights into the early evolution of symbiotic traits.</title>
        <authorList>
            <person name="Miyauchi S."/>
            <person name="Kiss E."/>
            <person name="Kuo A."/>
            <person name="Drula E."/>
            <person name="Kohler A."/>
            <person name="Sanchez-Garcia M."/>
            <person name="Morin E."/>
            <person name="Andreopoulos B."/>
            <person name="Barry K.W."/>
            <person name="Bonito G."/>
            <person name="Buee M."/>
            <person name="Carver A."/>
            <person name="Chen C."/>
            <person name="Cichocki N."/>
            <person name="Clum A."/>
            <person name="Culley D."/>
            <person name="Crous P.W."/>
            <person name="Fauchery L."/>
            <person name="Girlanda M."/>
            <person name="Hayes R.D."/>
            <person name="Keri Z."/>
            <person name="LaButti K."/>
            <person name="Lipzen A."/>
            <person name="Lombard V."/>
            <person name="Magnuson J."/>
            <person name="Maillard F."/>
            <person name="Murat C."/>
            <person name="Nolan M."/>
            <person name="Ohm R.A."/>
            <person name="Pangilinan J."/>
            <person name="Pereira M.F."/>
            <person name="Perotto S."/>
            <person name="Peter M."/>
            <person name="Pfister S."/>
            <person name="Riley R."/>
            <person name="Sitrit Y."/>
            <person name="Stielow J.B."/>
            <person name="Szollosi G."/>
            <person name="Zifcakova L."/>
            <person name="Stursova M."/>
            <person name="Spatafora J.W."/>
            <person name="Tedersoo L."/>
            <person name="Vaario L.M."/>
            <person name="Yamada A."/>
            <person name="Yan M."/>
            <person name="Wang P."/>
            <person name="Xu J."/>
            <person name="Bruns T."/>
            <person name="Baldrian P."/>
            <person name="Vilgalys R."/>
            <person name="Dunand C."/>
            <person name="Henrissat B."/>
            <person name="Grigoriev I.V."/>
            <person name="Hibbett D."/>
            <person name="Nagy L.G."/>
            <person name="Martin F.M."/>
        </authorList>
    </citation>
    <scope>NUCLEOTIDE SEQUENCE</scope>
    <source>
        <strain evidence="12">UP504</strain>
    </source>
</reference>
<dbReference type="GO" id="GO:0006289">
    <property type="term" value="P:nucleotide-excision repair"/>
    <property type="evidence" value="ECO:0007669"/>
    <property type="project" value="InterPro"/>
</dbReference>
<dbReference type="InterPro" id="IPR004575">
    <property type="entry name" value="MAT1/Tfb3"/>
</dbReference>
<dbReference type="InterPro" id="IPR013083">
    <property type="entry name" value="Znf_RING/FYVE/PHD"/>
</dbReference>
<evidence type="ECO:0000256" key="9">
    <source>
        <dbReference type="SAM" id="Coils"/>
    </source>
</evidence>
<name>A0A9P6B701_9AGAM</name>
<dbReference type="Pfam" id="PF17121">
    <property type="entry name" value="zf-C3HC4_5"/>
    <property type="match status" value="1"/>
</dbReference>
<gene>
    <name evidence="12" type="ORF">BS47DRAFT_1370914</name>
</gene>
<keyword evidence="13" id="KW-1185">Reference proteome</keyword>
<comment type="caution">
    <text evidence="12">The sequence shown here is derived from an EMBL/GenBank/DDBJ whole genome shotgun (WGS) entry which is preliminary data.</text>
</comment>
<dbReference type="PANTHER" id="PTHR12683:SF13">
    <property type="entry name" value="CDK-ACTIVATING KINASE ASSEMBLY FACTOR MAT1"/>
    <property type="match status" value="1"/>
</dbReference>
<dbReference type="GO" id="GO:0061575">
    <property type="term" value="F:cyclin-dependent protein serine/threonine kinase activator activity"/>
    <property type="evidence" value="ECO:0007669"/>
    <property type="project" value="InterPro"/>
</dbReference>
<evidence type="ECO:0000256" key="4">
    <source>
        <dbReference type="ARBA" id="ARBA00022771"/>
    </source>
</evidence>
<evidence type="ECO:0000256" key="7">
    <source>
        <dbReference type="ARBA" id="ARBA00029873"/>
    </source>
</evidence>
<proteinExistence type="predicted"/>
<organism evidence="12 13">
    <name type="scientific">Hydnum rufescens UP504</name>
    <dbReference type="NCBI Taxonomy" id="1448309"/>
    <lineage>
        <taxon>Eukaryota</taxon>
        <taxon>Fungi</taxon>
        <taxon>Dikarya</taxon>
        <taxon>Basidiomycota</taxon>
        <taxon>Agaricomycotina</taxon>
        <taxon>Agaricomycetes</taxon>
        <taxon>Cantharellales</taxon>
        <taxon>Hydnaceae</taxon>
        <taxon>Hydnum</taxon>
    </lineage>
</organism>
<dbReference type="AlphaFoldDB" id="A0A9P6B701"/>
<evidence type="ECO:0000313" key="13">
    <source>
        <dbReference type="Proteomes" id="UP000886523"/>
    </source>
</evidence>
<evidence type="ECO:0000256" key="8">
    <source>
        <dbReference type="ARBA" id="ARBA00033277"/>
    </source>
</evidence>
<dbReference type="InterPro" id="IPR015877">
    <property type="entry name" value="MAT1_centre"/>
</dbReference>
<dbReference type="EMBL" id="MU128921">
    <property type="protein sequence ID" value="KAF9518908.1"/>
    <property type="molecule type" value="Genomic_DNA"/>
</dbReference>
<keyword evidence="6" id="KW-0539">Nucleus</keyword>
<dbReference type="GO" id="GO:0008270">
    <property type="term" value="F:zinc ion binding"/>
    <property type="evidence" value="ECO:0007669"/>
    <property type="project" value="UniProtKB-KW"/>
</dbReference>
<dbReference type="SUPFAM" id="SSF57850">
    <property type="entry name" value="RING/U-box"/>
    <property type="match status" value="1"/>
</dbReference>
<evidence type="ECO:0000256" key="5">
    <source>
        <dbReference type="ARBA" id="ARBA00022833"/>
    </source>
</evidence>
<dbReference type="NCBIfam" id="TIGR00570">
    <property type="entry name" value="cdk7"/>
    <property type="match status" value="1"/>
</dbReference>
<evidence type="ECO:0000313" key="12">
    <source>
        <dbReference type="EMBL" id="KAF9518908.1"/>
    </source>
</evidence>
<dbReference type="PROSITE" id="PS00518">
    <property type="entry name" value="ZF_RING_1"/>
    <property type="match status" value="1"/>
</dbReference>
<dbReference type="Gene3D" id="3.30.40.10">
    <property type="entry name" value="Zinc/RING finger domain, C3HC4 (zinc finger)"/>
    <property type="match status" value="1"/>
</dbReference>
<keyword evidence="4" id="KW-0863">Zinc-finger</keyword>
<comment type="subcellular location">
    <subcellularLocation>
        <location evidence="1">Nucleus</location>
    </subcellularLocation>
</comment>
<dbReference type="InterPro" id="IPR017907">
    <property type="entry name" value="Znf_RING_CS"/>
</dbReference>
<dbReference type="InterPro" id="IPR001841">
    <property type="entry name" value="Znf_RING"/>
</dbReference>
<evidence type="ECO:0000256" key="1">
    <source>
        <dbReference type="ARBA" id="ARBA00004123"/>
    </source>
</evidence>
<accession>A0A9P6B701</accession>
<dbReference type="GO" id="GO:0005675">
    <property type="term" value="C:transcription factor TFIIH holo complex"/>
    <property type="evidence" value="ECO:0007669"/>
    <property type="project" value="InterPro"/>
</dbReference>
<sequence length="362" mass="40843">MSVPWLKGPQKRAAPGRVITTPSTQAFLGGVKDATGKTTEYSPMIPTYVESCTSDRYLNPNLRLLVSSCYHKMCESCIDRLFTLGPQGCPMCGKILRKMAFTPQTFEDLVVEKEVAVRRRIAKEFSKRREDFSDLRSYNDYLEEVEDITFNLINDRDKVETEARIAKLRVENAALTELNIQREEREAAIVRAEEERVQREQLERAEEARLLEEDERMEREREKQGIIDILQSTDKSATKVIAKSRAAAQKRALRKAPTAAAQASTSAAANTAARMRSTVKDEPHVPFTDDWYTHQDKFVLRTQYGDPGTDALVRDLVGRDVLRAGGYDIREAWDRAIRTSVVGLAVQPIPNTSPESAMLSAV</sequence>
<evidence type="ECO:0000256" key="6">
    <source>
        <dbReference type="ARBA" id="ARBA00023242"/>
    </source>
</evidence>
<feature type="domain" description="RING-type" evidence="11">
    <location>
        <begin position="52"/>
        <end position="93"/>
    </location>
</feature>
<feature type="domain" description="MAT1 centre" evidence="10">
    <location>
        <begin position="96"/>
        <end position="285"/>
    </location>
</feature>
<dbReference type="OrthoDB" id="5963at2759"/>
<keyword evidence="9" id="KW-0175">Coiled coil</keyword>